<evidence type="ECO:0000256" key="4">
    <source>
        <dbReference type="ARBA" id="ARBA00012448"/>
    </source>
</evidence>
<evidence type="ECO:0000256" key="15">
    <source>
        <dbReference type="RuleBase" id="RU004016"/>
    </source>
</evidence>
<evidence type="ECO:0000256" key="9">
    <source>
        <dbReference type="ARBA" id="ARBA00022960"/>
    </source>
</evidence>
<evidence type="ECO:0000259" key="17">
    <source>
        <dbReference type="SMART" id="SM00936"/>
    </source>
</evidence>
<feature type="binding site" evidence="14">
    <location>
        <position position="261"/>
    </location>
    <ligand>
        <name>substrate</name>
    </ligand>
</feature>
<dbReference type="Proteomes" id="UP000051679">
    <property type="component" value="Unassembled WGS sequence"/>
</dbReference>
<dbReference type="GO" id="GO:0009252">
    <property type="term" value="P:peptidoglycan biosynthetic process"/>
    <property type="evidence" value="ECO:0007669"/>
    <property type="project" value="UniProtKB-UniPathway"/>
</dbReference>
<proteinExistence type="inferred from homology"/>
<dbReference type="InterPro" id="IPR012338">
    <property type="entry name" value="Beta-lactam/transpept-like"/>
</dbReference>
<feature type="active site" description="Proton acceptor" evidence="13">
    <location>
        <position position="73"/>
    </location>
</feature>
<feature type="domain" description="Peptidase S11 D-Ala-D-Ala carboxypeptidase A C-terminal" evidence="17">
    <location>
        <begin position="313"/>
        <end position="415"/>
    </location>
</feature>
<dbReference type="GO" id="GO:0006508">
    <property type="term" value="P:proteolysis"/>
    <property type="evidence" value="ECO:0007669"/>
    <property type="project" value="UniProtKB-KW"/>
</dbReference>
<dbReference type="AlphaFoldDB" id="A0A0R1ZQZ8"/>
<evidence type="ECO:0000256" key="6">
    <source>
        <dbReference type="ARBA" id="ARBA00022670"/>
    </source>
</evidence>
<dbReference type="Gene3D" id="3.40.710.10">
    <property type="entry name" value="DD-peptidase/beta-lactamase superfamily"/>
    <property type="match status" value="1"/>
</dbReference>
<dbReference type="SUPFAM" id="SSF56601">
    <property type="entry name" value="beta-lactamase/transpeptidase-like"/>
    <property type="match status" value="1"/>
</dbReference>
<keyword evidence="5 18" id="KW-0121">Carboxypeptidase</keyword>
<dbReference type="UniPathway" id="UPA00219"/>
<keyword evidence="11" id="KW-0961">Cell wall biogenesis/degradation</keyword>
<evidence type="ECO:0000256" key="2">
    <source>
        <dbReference type="ARBA" id="ARBA00004752"/>
    </source>
</evidence>
<gene>
    <name evidence="18" type="ORF">FC18_GL001158</name>
</gene>
<evidence type="ECO:0000256" key="12">
    <source>
        <dbReference type="ARBA" id="ARBA00034000"/>
    </source>
</evidence>
<name>A0A0R1ZQZ8_9LACO</name>
<evidence type="ECO:0000256" key="8">
    <source>
        <dbReference type="ARBA" id="ARBA00022801"/>
    </source>
</evidence>
<comment type="catalytic activity">
    <reaction evidence="12">
        <text>Preferential cleavage: (Ac)2-L-Lys-D-Ala-|-D-Ala. Also transpeptidation of peptidyl-alanyl moieties that are N-acyl substituents of D-alanine.</text>
        <dbReference type="EC" id="3.4.16.4"/>
    </reaction>
</comment>
<dbReference type="InterPro" id="IPR015956">
    <property type="entry name" value="Peniciliin-bd_prot_C_sf"/>
</dbReference>
<evidence type="ECO:0000256" key="13">
    <source>
        <dbReference type="PIRSR" id="PIRSR618044-1"/>
    </source>
</evidence>
<dbReference type="EMBL" id="AYYO01000016">
    <property type="protein sequence ID" value="KRM55652.1"/>
    <property type="molecule type" value="Genomic_DNA"/>
</dbReference>
<dbReference type="PRINTS" id="PR00725">
    <property type="entry name" value="DADACBPTASE1"/>
</dbReference>
<evidence type="ECO:0000256" key="5">
    <source>
        <dbReference type="ARBA" id="ARBA00022645"/>
    </source>
</evidence>
<evidence type="ECO:0000256" key="1">
    <source>
        <dbReference type="ARBA" id="ARBA00003217"/>
    </source>
</evidence>
<organism evidence="18 19">
    <name type="scientific">Lacticaseibacillus sharpeae JCM 1186 = DSM 20505</name>
    <dbReference type="NCBI Taxonomy" id="1291052"/>
    <lineage>
        <taxon>Bacteria</taxon>
        <taxon>Bacillati</taxon>
        <taxon>Bacillota</taxon>
        <taxon>Bacilli</taxon>
        <taxon>Lactobacillales</taxon>
        <taxon>Lactobacillaceae</taxon>
        <taxon>Lacticaseibacillus</taxon>
    </lineage>
</organism>
<keyword evidence="7 16" id="KW-0732">Signal</keyword>
<comment type="pathway">
    <text evidence="2">Cell wall biogenesis; peptidoglycan biosynthesis.</text>
</comment>
<dbReference type="STRING" id="1291052.FC18_GL001158"/>
<evidence type="ECO:0000256" key="14">
    <source>
        <dbReference type="PIRSR" id="PIRSR618044-2"/>
    </source>
</evidence>
<dbReference type="GO" id="GO:0008360">
    <property type="term" value="P:regulation of cell shape"/>
    <property type="evidence" value="ECO:0007669"/>
    <property type="project" value="UniProtKB-KW"/>
</dbReference>
<reference evidence="18 19" key="1">
    <citation type="journal article" date="2015" name="Genome Announc.">
        <title>Expanding the biotechnology potential of lactobacilli through comparative genomics of 213 strains and associated genera.</title>
        <authorList>
            <person name="Sun Z."/>
            <person name="Harris H.M."/>
            <person name="McCann A."/>
            <person name="Guo C."/>
            <person name="Argimon S."/>
            <person name="Zhang W."/>
            <person name="Yang X."/>
            <person name="Jeffery I.B."/>
            <person name="Cooney J.C."/>
            <person name="Kagawa T.F."/>
            <person name="Liu W."/>
            <person name="Song Y."/>
            <person name="Salvetti E."/>
            <person name="Wrobel A."/>
            <person name="Rasinkangas P."/>
            <person name="Parkhill J."/>
            <person name="Rea M.C."/>
            <person name="O'Sullivan O."/>
            <person name="Ritari J."/>
            <person name="Douillard F.P."/>
            <person name="Paul Ross R."/>
            <person name="Yang R."/>
            <person name="Briner A.E."/>
            <person name="Felis G.E."/>
            <person name="de Vos W.M."/>
            <person name="Barrangou R."/>
            <person name="Klaenhammer T.R."/>
            <person name="Caufield P.W."/>
            <person name="Cui Y."/>
            <person name="Zhang H."/>
            <person name="O'Toole P.W."/>
        </authorList>
    </citation>
    <scope>NUCLEOTIDE SEQUENCE [LARGE SCALE GENOMIC DNA]</scope>
    <source>
        <strain evidence="18 19">DSM 20505</strain>
    </source>
</reference>
<dbReference type="PATRIC" id="fig|1291052.5.peg.1176"/>
<dbReference type="Pfam" id="PF00768">
    <property type="entry name" value="Peptidase_S11"/>
    <property type="match status" value="1"/>
</dbReference>
<feature type="active site" description="Acyl-ester intermediate" evidence="13">
    <location>
        <position position="70"/>
    </location>
</feature>
<dbReference type="InterPro" id="IPR012907">
    <property type="entry name" value="Peptidase_S11_C"/>
</dbReference>
<evidence type="ECO:0000313" key="18">
    <source>
        <dbReference type="EMBL" id="KRM55652.1"/>
    </source>
</evidence>
<keyword evidence="6" id="KW-0645">Protease</keyword>
<sequence length="434" mass="46409">MMKKFFRTIVAFLATITIGATVLPAATASAATDGVESTLNLNAKAAISVDAKTGKVLYAKNATTALPIASMTKLITVYLLREAIKSGKVKWTDKITPDHEIYKISQDKSLSNVPLRADGSYSVKELYQATLIYSANAAAMELGDIVAGSQDKFIDMMNKKLQSWGISDATIVNACGLDNSDLGEYIVTGTSKTDENRMSAKDMAIVAQKLLTDFPDVLDTTSIAHKTFRAGTDDATKMDNWDWMLPGLVYNQSDLNVDGLKTGTTDAAGECFTGTATKNGMRIITVVLNAGGTGATKRFQRTAELMRWTFSNWKNMTIVGKNASIAGHKTVTVDKGKDTTVAAKTSQAVTVPVPTATTKKDVTLSYKAVKKTVAAPVKKGTTVGDVTVSVKGDTLGYVDGSETGVKVATTKTVEKAGFFRLLFRGIGNFFSNLF</sequence>
<comment type="caution">
    <text evidence="18">The sequence shown here is derived from an EMBL/GenBank/DDBJ whole genome shotgun (WGS) entry which is preliminary data.</text>
</comment>
<dbReference type="GO" id="GO:0071555">
    <property type="term" value="P:cell wall organization"/>
    <property type="evidence" value="ECO:0007669"/>
    <property type="project" value="UniProtKB-KW"/>
</dbReference>
<accession>A0A0R1ZQZ8</accession>
<evidence type="ECO:0000256" key="7">
    <source>
        <dbReference type="ARBA" id="ARBA00022729"/>
    </source>
</evidence>
<evidence type="ECO:0000256" key="10">
    <source>
        <dbReference type="ARBA" id="ARBA00022984"/>
    </source>
</evidence>
<protein>
    <recommendedName>
        <fullName evidence="4">serine-type D-Ala-D-Ala carboxypeptidase</fullName>
        <ecNumber evidence="4">3.4.16.4</ecNumber>
    </recommendedName>
</protein>
<evidence type="ECO:0000256" key="3">
    <source>
        <dbReference type="ARBA" id="ARBA00007164"/>
    </source>
</evidence>
<evidence type="ECO:0000256" key="11">
    <source>
        <dbReference type="ARBA" id="ARBA00023316"/>
    </source>
</evidence>
<dbReference type="PANTHER" id="PTHR21581">
    <property type="entry name" value="D-ALANYL-D-ALANINE CARBOXYPEPTIDASE"/>
    <property type="match status" value="1"/>
</dbReference>
<dbReference type="InterPro" id="IPR018044">
    <property type="entry name" value="Peptidase_S11"/>
</dbReference>
<keyword evidence="10" id="KW-0573">Peptidoglycan synthesis</keyword>
<dbReference type="InterPro" id="IPR037167">
    <property type="entry name" value="Peptidase_S11_C_sf"/>
</dbReference>
<dbReference type="EC" id="3.4.16.4" evidence="4"/>
<keyword evidence="9" id="KW-0133">Cell shape</keyword>
<feature type="chain" id="PRO_5006414510" description="serine-type D-Ala-D-Ala carboxypeptidase" evidence="16">
    <location>
        <begin position="31"/>
        <end position="434"/>
    </location>
</feature>
<dbReference type="SMART" id="SM00936">
    <property type="entry name" value="PBP5_C"/>
    <property type="match status" value="1"/>
</dbReference>
<dbReference type="Gene3D" id="2.60.410.10">
    <property type="entry name" value="D-Ala-D-Ala carboxypeptidase, C-terminal domain"/>
    <property type="match status" value="1"/>
</dbReference>
<evidence type="ECO:0000256" key="16">
    <source>
        <dbReference type="SAM" id="SignalP"/>
    </source>
</evidence>
<feature type="signal peptide" evidence="16">
    <location>
        <begin position="1"/>
        <end position="30"/>
    </location>
</feature>
<keyword evidence="19" id="KW-1185">Reference proteome</keyword>
<comment type="function">
    <text evidence="1">Removes C-terminal D-alanyl residues from sugar-peptide cell wall precursors.</text>
</comment>
<dbReference type="PANTHER" id="PTHR21581:SF11">
    <property type="entry name" value="D-ALANYL-D-ALANINE CARBOXYPEPTIDASE DACA"/>
    <property type="match status" value="1"/>
</dbReference>
<dbReference type="Pfam" id="PF07943">
    <property type="entry name" value="PBP5_C"/>
    <property type="match status" value="1"/>
</dbReference>
<evidence type="ECO:0000313" key="19">
    <source>
        <dbReference type="Proteomes" id="UP000051679"/>
    </source>
</evidence>
<feature type="active site" evidence="13">
    <location>
        <position position="134"/>
    </location>
</feature>
<dbReference type="SUPFAM" id="SSF69189">
    <property type="entry name" value="Penicillin-binding protein associated domain"/>
    <property type="match status" value="1"/>
</dbReference>
<comment type="similarity">
    <text evidence="3 15">Belongs to the peptidase S11 family.</text>
</comment>
<dbReference type="InterPro" id="IPR001967">
    <property type="entry name" value="Peptidase_S11_N"/>
</dbReference>
<keyword evidence="8" id="KW-0378">Hydrolase</keyword>
<dbReference type="GO" id="GO:0009002">
    <property type="term" value="F:serine-type D-Ala-D-Ala carboxypeptidase activity"/>
    <property type="evidence" value="ECO:0007669"/>
    <property type="project" value="UniProtKB-EC"/>
</dbReference>